<dbReference type="SUPFAM" id="SSF53850">
    <property type="entry name" value="Periplasmic binding protein-like II"/>
    <property type="match status" value="1"/>
</dbReference>
<keyword evidence="2" id="KW-0805">Transcription regulation</keyword>
<dbReference type="EMBL" id="CP018839">
    <property type="protein sequence ID" value="APR03071.1"/>
    <property type="molecule type" value="Genomic_DNA"/>
</dbReference>
<proteinExistence type="inferred from homology"/>
<organism evidence="6 7">
    <name type="scientific">Thauera chlorobenzoica</name>
    <dbReference type="NCBI Taxonomy" id="96773"/>
    <lineage>
        <taxon>Bacteria</taxon>
        <taxon>Pseudomonadati</taxon>
        <taxon>Pseudomonadota</taxon>
        <taxon>Betaproteobacteria</taxon>
        <taxon>Rhodocyclales</taxon>
        <taxon>Zoogloeaceae</taxon>
        <taxon>Thauera</taxon>
    </lineage>
</organism>
<protein>
    <submittedName>
        <fullName evidence="6">Transcriptional regulator, LysR family</fullName>
    </submittedName>
</protein>
<dbReference type="GO" id="GO:0003677">
    <property type="term" value="F:DNA binding"/>
    <property type="evidence" value="ECO:0007669"/>
    <property type="project" value="UniProtKB-KW"/>
</dbReference>
<dbReference type="InterPro" id="IPR005119">
    <property type="entry name" value="LysR_subst-bd"/>
</dbReference>
<dbReference type="RefSeq" id="WP_002937762.1">
    <property type="nucleotide sequence ID" value="NZ_CP018839.1"/>
</dbReference>
<dbReference type="InterPro" id="IPR036390">
    <property type="entry name" value="WH_DNA-bd_sf"/>
</dbReference>
<dbReference type="NCBIfam" id="NF008284">
    <property type="entry name" value="PRK11062.1"/>
    <property type="match status" value="1"/>
</dbReference>
<evidence type="ECO:0000313" key="6">
    <source>
        <dbReference type="EMBL" id="APR03071.1"/>
    </source>
</evidence>
<dbReference type="KEGG" id="tcl:Tchl_0198"/>
<keyword evidence="5" id="KW-0804">Transcription</keyword>
<dbReference type="PANTHER" id="PTHR30293">
    <property type="entry name" value="TRANSCRIPTIONAL REGULATORY PROTEIN NAC-RELATED"/>
    <property type="match status" value="1"/>
</dbReference>
<dbReference type="Pfam" id="PF00126">
    <property type="entry name" value="HTH_1"/>
    <property type="match status" value="1"/>
</dbReference>
<dbReference type="InterPro" id="IPR000847">
    <property type="entry name" value="LysR_HTH_N"/>
</dbReference>
<evidence type="ECO:0000256" key="5">
    <source>
        <dbReference type="ARBA" id="ARBA00023163"/>
    </source>
</evidence>
<dbReference type="FunFam" id="1.10.10.10:FF:000001">
    <property type="entry name" value="LysR family transcriptional regulator"/>
    <property type="match status" value="1"/>
</dbReference>
<keyword evidence="4" id="KW-0010">Activator</keyword>
<dbReference type="AlphaFoldDB" id="A0A1H5YLA3"/>
<dbReference type="PANTHER" id="PTHR30293:SF2">
    <property type="entry name" value="TRANSCRIPTIONAL ACTIVATOR PROTEIN NHAR"/>
    <property type="match status" value="1"/>
</dbReference>
<dbReference type="GO" id="GO:0003700">
    <property type="term" value="F:DNA-binding transcription factor activity"/>
    <property type="evidence" value="ECO:0007669"/>
    <property type="project" value="InterPro"/>
</dbReference>
<dbReference type="PROSITE" id="PS50931">
    <property type="entry name" value="HTH_LYSR"/>
    <property type="match status" value="1"/>
</dbReference>
<dbReference type="SUPFAM" id="SSF46785">
    <property type="entry name" value="Winged helix' DNA-binding domain"/>
    <property type="match status" value="1"/>
</dbReference>
<dbReference type="Proteomes" id="UP000185739">
    <property type="component" value="Chromosome"/>
</dbReference>
<accession>A0A1H5YLA3</accession>
<gene>
    <name evidence="6" type="ORF">Tchl_0198</name>
</gene>
<evidence type="ECO:0000256" key="1">
    <source>
        <dbReference type="ARBA" id="ARBA00009437"/>
    </source>
</evidence>
<dbReference type="GO" id="GO:2000142">
    <property type="term" value="P:regulation of DNA-templated transcription initiation"/>
    <property type="evidence" value="ECO:0007669"/>
    <property type="project" value="TreeGrafter"/>
</dbReference>
<dbReference type="STRING" id="96773.Tchl_0198"/>
<keyword evidence="7" id="KW-1185">Reference proteome</keyword>
<keyword evidence="3" id="KW-0238">DNA-binding</keyword>
<sequence>MRPANNRDKQIKIWLIIEKIYDLEYGIRVLNYKHLHYFQCVARAGSVVRAAERLHLTPQTLSGQLSQFEARLGITLFNRVGRRLELTKTGRLALSYAEEIFQAGSELEDLLKGGAEERFITFRVGISDVVPKFAAYRFLSPVLSLPEPVRLVCEEDRLDRLLAELAIHRLDIVLADRPMPPGTEIRGFSHPLGESGVAFLAAPALAAELAPGFPKSLDGAPLLLPGRDSALHVALPRWLERQGLRVHVVGEFADSALMKAFGEAGAGVFPVPASGVADVIEHYRLDYVGETAEIRERFFLISAERRLSHPAARAVSEYARSVFPPAAR</sequence>
<dbReference type="InterPro" id="IPR036388">
    <property type="entry name" value="WH-like_DNA-bd_sf"/>
</dbReference>
<dbReference type="Gene3D" id="1.10.10.10">
    <property type="entry name" value="Winged helix-like DNA-binding domain superfamily/Winged helix DNA-binding domain"/>
    <property type="match status" value="1"/>
</dbReference>
<evidence type="ECO:0000256" key="4">
    <source>
        <dbReference type="ARBA" id="ARBA00023159"/>
    </source>
</evidence>
<evidence type="ECO:0000313" key="7">
    <source>
        <dbReference type="Proteomes" id="UP000185739"/>
    </source>
</evidence>
<dbReference type="Gene3D" id="3.40.190.290">
    <property type="match status" value="1"/>
</dbReference>
<evidence type="ECO:0000256" key="2">
    <source>
        <dbReference type="ARBA" id="ARBA00023015"/>
    </source>
</evidence>
<comment type="similarity">
    <text evidence="1">Belongs to the LysR transcriptional regulatory family.</text>
</comment>
<evidence type="ECO:0000256" key="3">
    <source>
        <dbReference type="ARBA" id="ARBA00023125"/>
    </source>
</evidence>
<reference evidence="6 7" key="1">
    <citation type="submission" date="2016-12" db="EMBL/GenBank/DDBJ databases">
        <title>Complete genome sequence of Thauera chlorobenzoica, a Betaproteobacterium degrading haloaromatics anaerobically to CO2 and halides.</title>
        <authorList>
            <person name="Goris T."/>
            <person name="Mergelsberg M."/>
            <person name="Boll M."/>
        </authorList>
    </citation>
    <scope>NUCLEOTIDE SEQUENCE [LARGE SCALE GENOMIC DNA]</scope>
    <source>
        <strain evidence="6 7">3CB1</strain>
    </source>
</reference>
<name>A0A1H5YLA3_9RHOO</name>
<dbReference type="Pfam" id="PF03466">
    <property type="entry name" value="LysR_substrate"/>
    <property type="match status" value="1"/>
</dbReference>